<dbReference type="OrthoDB" id="5985347at2759"/>
<dbReference type="InterPro" id="IPR043502">
    <property type="entry name" value="DNA/RNA_pol_sf"/>
</dbReference>
<sequence length="325" mass="37105">LDENKETGQDKIPAKLLKICASSVCSSLCDLFNKSLSIGKLPCEWKLSNIIPIPKKGPANEVSNYRPISLLFLVSKVFERCVYNQLIYHVSSQLHHLQFGFLEGKSTTSQLLRVLHDINKSLENRSQVDSVYLDFAKAFDKVSHNLLLVKHQRFGIRGDLLLWFKDYLSGRYQRVTVLGPLLFLVFVNDLPDSISTQSSVAMFADDTRCYRPVNKLADCESLQNDLNKLVTWCNDWRIDLNKSKCGVLRITRSRQPIIAEYQLIDTSLKSLITQKDLGIIISNDLKWNKQVHGTVLKANMMLGFIRRSASDINNIQVRKILYLSL</sequence>
<name>A0A7D9L7W9_PARCT</name>
<dbReference type="Proteomes" id="UP001152795">
    <property type="component" value="Unassembled WGS sequence"/>
</dbReference>
<dbReference type="SUPFAM" id="SSF56672">
    <property type="entry name" value="DNA/RNA polymerases"/>
    <property type="match status" value="1"/>
</dbReference>
<gene>
    <name evidence="1" type="ORF">PACLA_8A039011</name>
</gene>
<organism evidence="1 2">
    <name type="scientific">Paramuricea clavata</name>
    <name type="common">Red gorgonian</name>
    <name type="synonym">Violescent sea-whip</name>
    <dbReference type="NCBI Taxonomy" id="317549"/>
    <lineage>
        <taxon>Eukaryota</taxon>
        <taxon>Metazoa</taxon>
        <taxon>Cnidaria</taxon>
        <taxon>Anthozoa</taxon>
        <taxon>Octocorallia</taxon>
        <taxon>Malacalcyonacea</taxon>
        <taxon>Plexauridae</taxon>
        <taxon>Paramuricea</taxon>
    </lineage>
</organism>
<keyword evidence="2" id="KW-1185">Reference proteome</keyword>
<dbReference type="AlphaFoldDB" id="A0A7D9L7W9"/>
<dbReference type="Pfam" id="PF00078">
    <property type="entry name" value="RVT_1"/>
    <property type="match status" value="1"/>
</dbReference>
<dbReference type="EMBL" id="CACRXK020015730">
    <property type="protein sequence ID" value="CAB4028794.1"/>
    <property type="molecule type" value="Genomic_DNA"/>
</dbReference>
<dbReference type="PANTHER" id="PTHR33332">
    <property type="entry name" value="REVERSE TRANSCRIPTASE DOMAIN-CONTAINING PROTEIN"/>
    <property type="match status" value="1"/>
</dbReference>
<feature type="non-terminal residue" evidence="1">
    <location>
        <position position="1"/>
    </location>
</feature>
<dbReference type="CDD" id="cd01650">
    <property type="entry name" value="RT_nLTR_like"/>
    <property type="match status" value="1"/>
</dbReference>
<evidence type="ECO:0000313" key="2">
    <source>
        <dbReference type="Proteomes" id="UP001152795"/>
    </source>
</evidence>
<dbReference type="PROSITE" id="PS50878">
    <property type="entry name" value="RT_POL"/>
    <property type="match status" value="1"/>
</dbReference>
<comment type="caution">
    <text evidence="1">The sequence shown here is derived from an EMBL/GenBank/DDBJ whole genome shotgun (WGS) entry which is preliminary data.</text>
</comment>
<proteinExistence type="predicted"/>
<evidence type="ECO:0000313" key="1">
    <source>
        <dbReference type="EMBL" id="CAB4028794.1"/>
    </source>
</evidence>
<dbReference type="InterPro" id="IPR000477">
    <property type="entry name" value="RT_dom"/>
</dbReference>
<accession>A0A7D9L7W9</accession>
<protein>
    <submittedName>
        <fullName evidence="1">Uncharacterized protein</fullName>
    </submittedName>
</protein>
<reference evidence="1" key="1">
    <citation type="submission" date="2020-04" db="EMBL/GenBank/DDBJ databases">
        <authorList>
            <person name="Alioto T."/>
            <person name="Alioto T."/>
            <person name="Gomez Garrido J."/>
        </authorList>
    </citation>
    <scope>NUCLEOTIDE SEQUENCE</scope>
    <source>
        <strain evidence="1">A484AB</strain>
    </source>
</reference>
<feature type="non-terminal residue" evidence="1">
    <location>
        <position position="325"/>
    </location>
</feature>